<name>A0A5Q3QDK4_9PSEU</name>
<sequence length="222" mass="24456">MEVLPHDRTAFTQGLELAGGILYEGTGQYESSVIRSVDQRTGRTLAEMPLAPEEFGEGITVAGDRIWQLTWKNEVALVRERESLREVRRVGYEGEGWGLCHDGQRMVMSDGSDELTFRDPVTFDETGSVEVTLDERPVTELNELECVGGEVFANVWGQDRIVRIDPGSGQVTGVVDASGLLPPEDAAEADVLNGIAAVDGTDEFLLTGKYWPHLYRVRFVPA</sequence>
<dbReference type="EMBL" id="CP045929">
    <property type="protein sequence ID" value="QGK71990.1"/>
    <property type="molecule type" value="Genomic_DNA"/>
</dbReference>
<dbReference type="Pfam" id="PF05096">
    <property type="entry name" value="Glu_cyclase_2"/>
    <property type="match status" value="1"/>
</dbReference>
<dbReference type="RefSeq" id="WP_154078558.1">
    <property type="nucleotide sequence ID" value="NZ_CP045929.1"/>
</dbReference>
<accession>A0A5Q3QDK4</accession>
<gene>
    <name evidence="1" type="ORF">GIY23_02515</name>
</gene>
<dbReference type="Proteomes" id="UP000371041">
    <property type="component" value="Chromosome"/>
</dbReference>
<dbReference type="InterPro" id="IPR007788">
    <property type="entry name" value="QCT"/>
</dbReference>
<keyword evidence="1" id="KW-0808">Transferase</keyword>
<dbReference type="PANTHER" id="PTHR31270:SF1">
    <property type="entry name" value="GLUTAMINYL-PEPTIDE CYCLOTRANSFERASE"/>
    <property type="match status" value="1"/>
</dbReference>
<dbReference type="PANTHER" id="PTHR31270">
    <property type="entry name" value="GLUTAMINYL-PEPTIDE CYCLOTRANSFERASE"/>
    <property type="match status" value="1"/>
</dbReference>
<reference evidence="2" key="1">
    <citation type="submission" date="2019-11" db="EMBL/GenBank/DDBJ databases">
        <title>The complete genome sequence of Saccharopolyspora sp. E2A.</title>
        <authorList>
            <person name="Zhang G."/>
        </authorList>
    </citation>
    <scope>NUCLEOTIDE SEQUENCE [LARGE SCALE GENOMIC DNA]</scope>
    <source>
        <strain evidence="2">E2A</strain>
    </source>
</reference>
<evidence type="ECO:0000313" key="1">
    <source>
        <dbReference type="EMBL" id="QGK71990.1"/>
    </source>
</evidence>
<dbReference type="KEGG" id="sace:GIY23_02515"/>
<evidence type="ECO:0000313" key="2">
    <source>
        <dbReference type="Proteomes" id="UP000371041"/>
    </source>
</evidence>
<protein>
    <submittedName>
        <fullName evidence="1">Glutaminyl-peptide cyclotransferase</fullName>
    </submittedName>
</protein>
<dbReference type="AlphaFoldDB" id="A0A5Q3QDK4"/>
<organism evidence="1 2">
    <name type="scientific">Allosaccharopolyspora coralli</name>
    <dbReference type="NCBI Taxonomy" id="2665642"/>
    <lineage>
        <taxon>Bacteria</taxon>
        <taxon>Bacillati</taxon>
        <taxon>Actinomycetota</taxon>
        <taxon>Actinomycetes</taxon>
        <taxon>Pseudonocardiales</taxon>
        <taxon>Pseudonocardiaceae</taxon>
        <taxon>Allosaccharopolyspora</taxon>
    </lineage>
</organism>
<proteinExistence type="predicted"/>
<dbReference type="SUPFAM" id="SSF63825">
    <property type="entry name" value="YWTD domain"/>
    <property type="match status" value="1"/>
</dbReference>
<dbReference type="GO" id="GO:0016603">
    <property type="term" value="F:glutaminyl-peptide cyclotransferase activity"/>
    <property type="evidence" value="ECO:0007669"/>
    <property type="project" value="InterPro"/>
</dbReference>
<keyword evidence="2" id="KW-1185">Reference proteome</keyword>